<feature type="region of interest" description="Disordered" evidence="1">
    <location>
        <begin position="467"/>
        <end position="489"/>
    </location>
</feature>
<protein>
    <recommendedName>
        <fullName evidence="2">BZIP domain-containing protein</fullName>
    </recommendedName>
</protein>
<dbReference type="InterPro" id="IPR004827">
    <property type="entry name" value="bZIP"/>
</dbReference>
<feature type="region of interest" description="Disordered" evidence="1">
    <location>
        <begin position="424"/>
        <end position="448"/>
    </location>
</feature>
<feature type="compositionally biased region" description="Low complexity" evidence="1">
    <location>
        <begin position="59"/>
        <end position="77"/>
    </location>
</feature>
<organism evidence="3 4">
    <name type="scientific">Coccomyxa viridis</name>
    <dbReference type="NCBI Taxonomy" id="1274662"/>
    <lineage>
        <taxon>Eukaryota</taxon>
        <taxon>Viridiplantae</taxon>
        <taxon>Chlorophyta</taxon>
        <taxon>core chlorophytes</taxon>
        <taxon>Trebouxiophyceae</taxon>
        <taxon>Trebouxiophyceae incertae sedis</taxon>
        <taxon>Coccomyxaceae</taxon>
        <taxon>Coccomyxa</taxon>
    </lineage>
</organism>
<dbReference type="CDD" id="cd14812">
    <property type="entry name" value="bZIP_u3"/>
    <property type="match status" value="1"/>
</dbReference>
<name>A0AAV1HS33_9CHLO</name>
<keyword evidence="4" id="KW-1185">Reference proteome</keyword>
<dbReference type="Proteomes" id="UP001314263">
    <property type="component" value="Unassembled WGS sequence"/>
</dbReference>
<feature type="domain" description="BZIP" evidence="2">
    <location>
        <begin position="105"/>
        <end position="168"/>
    </location>
</feature>
<feature type="compositionally biased region" description="Low complexity" evidence="1">
    <location>
        <begin position="264"/>
        <end position="276"/>
    </location>
</feature>
<gene>
    <name evidence="3" type="ORF">CVIRNUC_000068</name>
</gene>
<evidence type="ECO:0000313" key="3">
    <source>
        <dbReference type="EMBL" id="CAK0731975.1"/>
    </source>
</evidence>
<evidence type="ECO:0000313" key="4">
    <source>
        <dbReference type="Proteomes" id="UP001314263"/>
    </source>
</evidence>
<feature type="compositionally biased region" description="Pro residues" evidence="1">
    <location>
        <begin position="433"/>
        <end position="443"/>
    </location>
</feature>
<feature type="region of interest" description="Disordered" evidence="1">
    <location>
        <begin position="171"/>
        <end position="231"/>
    </location>
</feature>
<feature type="compositionally biased region" description="Low complexity" evidence="1">
    <location>
        <begin position="340"/>
        <end position="353"/>
    </location>
</feature>
<feature type="compositionally biased region" description="Basic and acidic residues" evidence="1">
    <location>
        <begin position="78"/>
        <end position="87"/>
    </location>
</feature>
<sequence>MPPDIPLKGPSLDTPADTPPVAQERVTGYRQATRSPREAGGAKPEIQRRDGASPRSRVGAASGPAPGMSGSSGGSDNPSRDSPELSGRKRRVPEPALASMRHQEERRRQQRLAKTRATAAASRERKRLETEQMSARAGALQQQNAHLKELLAHRNQEKHLLAREVDAIRHDQGEASLPGGVRVPSAGGDCRLPQTDASRQQPPPQLAEKPPLPGHSRALRSSQAGCASVPLHGSLSPFKRAAFGSMLEGGLPGHELQRSQSRPGAAADSSSGGSQATRVGSMPGQMSALTGSPGHWADRAGQLPGAERQDSQLSDRLLPELDALLEADGCPELPGPGAPGPAHGLLLPPASALQHPLSGPLGPGGVTDGWADDKEADLALFSEIGQPMIRKGLKSLPPGFQAPRQLGISREGSTSLPAHLTRSAVVPCSESPAPSPAPGPSMPSGPGIIVGVGGQWLRLKAGIPVPPAMRQRLGQPSAPSMPGTLPSWP</sequence>
<dbReference type="PROSITE" id="PS50217">
    <property type="entry name" value="BZIP"/>
    <property type="match status" value="1"/>
</dbReference>
<dbReference type="EMBL" id="CAUYUE010000001">
    <property type="protein sequence ID" value="CAK0731975.1"/>
    <property type="molecule type" value="Genomic_DNA"/>
</dbReference>
<feature type="region of interest" description="Disordered" evidence="1">
    <location>
        <begin position="327"/>
        <end position="367"/>
    </location>
</feature>
<feature type="compositionally biased region" description="Pro residues" evidence="1">
    <location>
        <begin position="201"/>
        <end position="213"/>
    </location>
</feature>
<evidence type="ECO:0000259" key="2">
    <source>
        <dbReference type="PROSITE" id="PS50217"/>
    </source>
</evidence>
<feature type="region of interest" description="Disordered" evidence="1">
    <location>
        <begin position="249"/>
        <end position="313"/>
    </location>
</feature>
<dbReference type="AlphaFoldDB" id="A0AAV1HS33"/>
<evidence type="ECO:0000256" key="1">
    <source>
        <dbReference type="SAM" id="MobiDB-lite"/>
    </source>
</evidence>
<comment type="caution">
    <text evidence="3">The sequence shown here is derived from an EMBL/GenBank/DDBJ whole genome shotgun (WGS) entry which is preliminary data.</text>
</comment>
<feature type="region of interest" description="Disordered" evidence="1">
    <location>
        <begin position="1"/>
        <end position="140"/>
    </location>
</feature>
<proteinExistence type="predicted"/>
<dbReference type="GO" id="GO:0003700">
    <property type="term" value="F:DNA-binding transcription factor activity"/>
    <property type="evidence" value="ECO:0007669"/>
    <property type="project" value="InterPro"/>
</dbReference>
<reference evidence="3 4" key="1">
    <citation type="submission" date="2023-10" db="EMBL/GenBank/DDBJ databases">
        <authorList>
            <person name="Maclean D."/>
            <person name="Macfadyen A."/>
        </authorList>
    </citation>
    <scope>NUCLEOTIDE SEQUENCE [LARGE SCALE GENOMIC DNA]</scope>
</reference>
<accession>A0AAV1HS33</accession>